<dbReference type="InterPro" id="IPR051323">
    <property type="entry name" value="AtsK-like"/>
</dbReference>
<dbReference type="Pfam" id="PF02668">
    <property type="entry name" value="TauD"/>
    <property type="match status" value="1"/>
</dbReference>
<evidence type="ECO:0000256" key="2">
    <source>
        <dbReference type="ARBA" id="ARBA00022723"/>
    </source>
</evidence>
<dbReference type="PANTHER" id="PTHR30468">
    <property type="entry name" value="ALPHA-KETOGLUTARATE-DEPENDENT SULFONATE DIOXYGENASE"/>
    <property type="match status" value="1"/>
</dbReference>
<keyword evidence="3 7" id="KW-0223">Dioxygenase</keyword>
<proteinExistence type="inferred from homology"/>
<feature type="domain" description="TauD/TfdA-like" evidence="6">
    <location>
        <begin position="13"/>
        <end position="279"/>
    </location>
</feature>
<evidence type="ECO:0000256" key="4">
    <source>
        <dbReference type="ARBA" id="ARBA00023002"/>
    </source>
</evidence>
<organism evidence="7 8">
    <name type="scientific">Martelella alba</name>
    <dbReference type="NCBI Taxonomy" id="2590451"/>
    <lineage>
        <taxon>Bacteria</taxon>
        <taxon>Pseudomonadati</taxon>
        <taxon>Pseudomonadota</taxon>
        <taxon>Alphaproteobacteria</taxon>
        <taxon>Hyphomicrobiales</taxon>
        <taxon>Aurantimonadaceae</taxon>
        <taxon>Martelella</taxon>
    </lineage>
</organism>
<comment type="similarity">
    <text evidence="1">Belongs to the TfdA dioxygenase family.</text>
</comment>
<keyword evidence="5" id="KW-0408">Iron</keyword>
<dbReference type="InterPro" id="IPR003819">
    <property type="entry name" value="TauD/TfdA-like"/>
</dbReference>
<evidence type="ECO:0000256" key="5">
    <source>
        <dbReference type="ARBA" id="ARBA00023004"/>
    </source>
</evidence>
<keyword evidence="4" id="KW-0560">Oxidoreductase</keyword>
<evidence type="ECO:0000259" key="6">
    <source>
        <dbReference type="Pfam" id="PF02668"/>
    </source>
</evidence>
<gene>
    <name evidence="7" type="ORF">FJU08_10940</name>
</gene>
<comment type="caution">
    <text evidence="7">The sequence shown here is derived from an EMBL/GenBank/DDBJ whole genome shotgun (WGS) entry which is preliminary data.</text>
</comment>
<evidence type="ECO:0000256" key="1">
    <source>
        <dbReference type="ARBA" id="ARBA00005896"/>
    </source>
</evidence>
<protein>
    <submittedName>
        <fullName evidence="7">TauD/TfdA family dioxygenase</fullName>
    </submittedName>
</protein>
<sequence length="286" mass="32078">MAVQDLAEISGEELIPGFGLEVIDFDINTASAAEVAAISDAFQKKGALVLRNQTLDADTLSAFAAKFGTLEGNKIQDFTLPGHPEIYVLSNKIVDGKPIGAHLDGITWHTDGTYLEFPPMLTLLYCLETPPEGGETLVADASAAFYALPEDEQEKLDQMDVLHSYNWFMETRAINGKQLSEEEKLENPDVIHPFVRTHPVDGRKAFFISTGAAKEIIGMPEDEGRALVKAMAEHVTKPEFVYSHKWQKGDLLMWDDRITLHRASMYDDKAYERHMWRIWVRGERPA</sequence>
<dbReference type="GO" id="GO:0046872">
    <property type="term" value="F:metal ion binding"/>
    <property type="evidence" value="ECO:0007669"/>
    <property type="project" value="UniProtKB-KW"/>
</dbReference>
<dbReference type="SUPFAM" id="SSF51197">
    <property type="entry name" value="Clavaminate synthase-like"/>
    <property type="match status" value="1"/>
</dbReference>
<dbReference type="GO" id="GO:0006790">
    <property type="term" value="P:sulfur compound metabolic process"/>
    <property type="evidence" value="ECO:0007669"/>
    <property type="project" value="TreeGrafter"/>
</dbReference>
<keyword evidence="2" id="KW-0479">Metal-binding</keyword>
<dbReference type="EMBL" id="VHLG01000005">
    <property type="protein sequence ID" value="TPW30484.1"/>
    <property type="molecule type" value="Genomic_DNA"/>
</dbReference>
<accession>A0A506UBX0</accession>
<evidence type="ECO:0000313" key="7">
    <source>
        <dbReference type="EMBL" id="TPW30484.1"/>
    </source>
</evidence>
<dbReference type="OrthoDB" id="7209371at2"/>
<dbReference type="InterPro" id="IPR042098">
    <property type="entry name" value="TauD-like_sf"/>
</dbReference>
<evidence type="ECO:0000256" key="3">
    <source>
        <dbReference type="ARBA" id="ARBA00022964"/>
    </source>
</evidence>
<dbReference type="PANTHER" id="PTHR30468:SF1">
    <property type="entry name" value="ALPHA-KETOGLUTARATE-DEPENDENT SULFONATE DIOXYGENASE"/>
    <property type="match status" value="1"/>
</dbReference>
<dbReference type="Gene3D" id="3.60.130.10">
    <property type="entry name" value="Clavaminate synthase-like"/>
    <property type="match status" value="1"/>
</dbReference>
<keyword evidence="8" id="KW-1185">Reference proteome</keyword>
<dbReference type="GO" id="GO:0000908">
    <property type="term" value="F:taurine dioxygenase activity"/>
    <property type="evidence" value="ECO:0007669"/>
    <property type="project" value="TreeGrafter"/>
</dbReference>
<name>A0A506UBX0_9HYPH</name>
<reference evidence="7 8" key="1">
    <citation type="submission" date="2019-06" db="EMBL/GenBank/DDBJ databases">
        <authorList>
            <person name="Li M."/>
        </authorList>
    </citation>
    <scope>NUCLEOTIDE SEQUENCE [LARGE SCALE GENOMIC DNA]</scope>
    <source>
        <strain evidence="7 8">BGMRC2036</strain>
    </source>
</reference>
<evidence type="ECO:0000313" key="8">
    <source>
        <dbReference type="Proteomes" id="UP000318801"/>
    </source>
</evidence>
<dbReference type="AlphaFoldDB" id="A0A506UBX0"/>
<dbReference type="RefSeq" id="WP_141149054.1">
    <property type="nucleotide sequence ID" value="NZ_VHLG01000005.1"/>
</dbReference>
<dbReference type="GO" id="GO:0005737">
    <property type="term" value="C:cytoplasm"/>
    <property type="evidence" value="ECO:0007669"/>
    <property type="project" value="TreeGrafter"/>
</dbReference>
<dbReference type="Proteomes" id="UP000318801">
    <property type="component" value="Unassembled WGS sequence"/>
</dbReference>